<protein>
    <recommendedName>
        <fullName evidence="2">SprT-like domain-containing protein</fullName>
    </recommendedName>
</protein>
<feature type="domain" description="SprT-like" evidence="2">
    <location>
        <begin position="341"/>
        <end position="498"/>
    </location>
</feature>
<keyword evidence="4" id="KW-1185">Reference proteome</keyword>
<dbReference type="SMART" id="SM00731">
    <property type="entry name" value="SprT"/>
    <property type="match status" value="1"/>
</dbReference>
<reference evidence="3 4" key="1">
    <citation type="journal article" date="2013" name="MBio">
        <title>Genome sequencing of the plant pathogen Taphrina deformans, the causal agent of peach leaf curl.</title>
        <authorList>
            <person name="Cisse O.H."/>
            <person name="Almeida J.M.G.C.F."/>
            <person name="Fonseca A."/>
            <person name="Kumar A.A."/>
            <person name="Salojaervi J."/>
            <person name="Overmyer K."/>
            <person name="Hauser P.M."/>
            <person name="Pagni M."/>
        </authorList>
    </citation>
    <scope>NUCLEOTIDE SEQUENCE [LARGE SCALE GENOMIC DNA]</scope>
    <source>
        <strain evidence="4">PYCC 5710 / ATCC 11124 / CBS 356.35 / IMI 108563 / JCM 9778 / NBRC 8474</strain>
    </source>
</reference>
<accession>R4XGP6</accession>
<dbReference type="STRING" id="1097556.R4XGP6"/>
<dbReference type="GO" id="GO:0005634">
    <property type="term" value="C:nucleus"/>
    <property type="evidence" value="ECO:0007669"/>
    <property type="project" value="TreeGrafter"/>
</dbReference>
<name>R4XGP6_TAPDE</name>
<evidence type="ECO:0000259" key="2">
    <source>
        <dbReference type="SMART" id="SM00731"/>
    </source>
</evidence>
<gene>
    <name evidence="3" type="ORF">TAPDE_005655</name>
</gene>
<dbReference type="PANTHER" id="PTHR23099">
    <property type="entry name" value="TRANSCRIPTIONAL REGULATOR"/>
    <property type="match status" value="1"/>
</dbReference>
<dbReference type="eggNOG" id="KOG3854">
    <property type="taxonomic scope" value="Eukaryota"/>
</dbReference>
<dbReference type="OrthoDB" id="20772at2759"/>
<sequence>MTRSYSSSSDEEDIFFPDLKELLHSLPSKSAATPHIGIRPLRSAEVDSKKNCTLAQPDWVVYDSEEDSFFAATSTIDAEVNVREERSSNGSSEANTGAPYSEIRKSQTVIEVSPREEPVDGKDQCGFGISLQMVEINSTPPSTPRTDPTKLGKSRRTSVTEAPSSVYYSCASDIEEPESSDNDHDNSCPAVPDHKTRPRFRRRIICDSDSESESTSGSVPPSEEAILSYSPPRSARPQVVKLLDSPRIPATPSSRTTKHRIPRSPHRESNIKFWDEEESNAWVELHKPAATPGRTPLKQSFSSGMLNSNDFRAMRTPKTPKKSVAEINQTKEAKKFLATREELARRFVDEFSEQVCPELASKLSGPIELVWSKTLASTAGRATFSKSKTSARIELSTKVIDCLARLRSTLAHEMCHILVWVIDGQFSNPHGKEFKAFGRRVERLLGIEVDTTHNYTINYKYQWRCTGSDCVRVYGRHSKSLDPSKVVCGTCHSTLVQILPKPRVNATPARLTDGAAAAATGSPAKGDGLGRYQAYLRANIDRIRGANPGLKYAELIKIVAAEYALDKVKSVGNKEPMQELEILVSGIAL</sequence>
<evidence type="ECO:0000256" key="1">
    <source>
        <dbReference type="SAM" id="MobiDB-lite"/>
    </source>
</evidence>
<dbReference type="Pfam" id="PF10263">
    <property type="entry name" value="SprT-like"/>
    <property type="match status" value="1"/>
</dbReference>
<evidence type="ECO:0000313" key="3">
    <source>
        <dbReference type="EMBL" id="CCG85067.2"/>
    </source>
</evidence>
<dbReference type="Proteomes" id="UP000013776">
    <property type="component" value="Unassembled WGS sequence"/>
</dbReference>
<evidence type="ECO:0000313" key="4">
    <source>
        <dbReference type="Proteomes" id="UP000013776"/>
    </source>
</evidence>
<feature type="region of interest" description="Disordered" evidence="1">
    <location>
        <begin position="134"/>
        <end position="266"/>
    </location>
</feature>
<dbReference type="PANTHER" id="PTHR23099:SF0">
    <property type="entry name" value="GERM CELL NUCLEAR ACIDIC PROTEIN"/>
    <property type="match status" value="1"/>
</dbReference>
<comment type="caution">
    <text evidence="3">The sequence shown here is derived from an EMBL/GenBank/DDBJ whole genome shotgun (WGS) entry which is preliminary data.</text>
</comment>
<dbReference type="VEuPathDB" id="FungiDB:TAPDE_005655"/>
<feature type="region of interest" description="Disordered" evidence="1">
    <location>
        <begin position="82"/>
        <end position="106"/>
    </location>
</feature>
<organism evidence="3 4">
    <name type="scientific">Taphrina deformans (strain PYCC 5710 / ATCC 11124 / CBS 356.35 / IMI 108563 / JCM 9778 / NBRC 8474)</name>
    <name type="common">Peach leaf curl fungus</name>
    <name type="synonym">Lalaria deformans</name>
    <dbReference type="NCBI Taxonomy" id="1097556"/>
    <lineage>
        <taxon>Eukaryota</taxon>
        <taxon>Fungi</taxon>
        <taxon>Dikarya</taxon>
        <taxon>Ascomycota</taxon>
        <taxon>Taphrinomycotina</taxon>
        <taxon>Taphrinomycetes</taxon>
        <taxon>Taphrinales</taxon>
        <taxon>Taphrinaceae</taxon>
        <taxon>Taphrina</taxon>
    </lineage>
</organism>
<dbReference type="AlphaFoldDB" id="R4XGP6"/>
<feature type="compositionally biased region" description="Polar residues" evidence="1">
    <location>
        <begin position="297"/>
        <end position="310"/>
    </location>
</feature>
<dbReference type="EMBL" id="CAHR02000424">
    <property type="protein sequence ID" value="CCG85067.2"/>
    <property type="molecule type" value="Genomic_DNA"/>
</dbReference>
<dbReference type="GO" id="GO:0006950">
    <property type="term" value="P:response to stress"/>
    <property type="evidence" value="ECO:0007669"/>
    <property type="project" value="UniProtKB-ARBA"/>
</dbReference>
<feature type="region of interest" description="Disordered" evidence="1">
    <location>
        <begin position="290"/>
        <end position="322"/>
    </location>
</feature>
<feature type="compositionally biased region" description="Low complexity" evidence="1">
    <location>
        <begin position="213"/>
        <end position="224"/>
    </location>
</feature>
<proteinExistence type="predicted"/>
<feature type="compositionally biased region" description="Polar residues" evidence="1">
    <location>
        <begin position="157"/>
        <end position="167"/>
    </location>
</feature>
<dbReference type="InterPro" id="IPR006640">
    <property type="entry name" value="SprT-like_domain"/>
</dbReference>